<accession>A0AA47KP95</accession>
<sequence length="532" mass="58452">MTGNAANKQSWLWVVIGTTLTLLVLVSWRFFSEQFYTVAGLLTCQALVIVLAMKVLSSPPKVESGQGIEEDTQTLPMETVGRLATRATMNAMNAAEVSHRSDILKTRLTEQFSSVVEVTETAQHIEQTLSDTCQAQAASVEQVTRMRDLSLEGADKLTASIVEMRDINQKTTETVARIEALDANVNKVSDVAQVIDAIAEQTNLLALNAAIEAARAGEQGRGFAVVADEVRQLAQRTSQSTSEVAAIIKQIMSESSNVMTHIQTLSSDVESGTLNVERVGEILTDLSSRADQVEAAVRQMADGSSQNSASLEQIASALTQVRTGLEDSDNQVIALSQEAEGLMETTEKTNAVFAELSEASPHQRFFKAASLCRDRIEAAFAQAIEKGEISKSDLFDRHYQPIANTDPKKYTTRFDSLCDRILPPIQEPILETDENIVYVIANDNHGYVPTHNQRFCQPLTGDYAQDITGNRTKRLFDDRTGRRCGQHTDTMLLQTYKRDTGEVMHDLSVPLFVAGQHWGAVRMGYYPPVSAD</sequence>
<dbReference type="Proteomes" id="UP001164748">
    <property type="component" value="Plasmid unnamed"/>
</dbReference>
<dbReference type="GO" id="GO:0006935">
    <property type="term" value="P:chemotaxis"/>
    <property type="evidence" value="ECO:0007669"/>
    <property type="project" value="InterPro"/>
</dbReference>
<feature type="transmembrane region" description="Helical" evidence="5">
    <location>
        <begin position="37"/>
        <end position="56"/>
    </location>
</feature>
<geneLocation type="plasmid" evidence="7 8">
    <name>unnamed</name>
</geneLocation>
<dbReference type="PANTHER" id="PTHR32089">
    <property type="entry name" value="METHYL-ACCEPTING CHEMOTAXIS PROTEIN MCPB"/>
    <property type="match status" value="1"/>
</dbReference>
<evidence type="ECO:0000313" key="8">
    <source>
        <dbReference type="Proteomes" id="UP001164748"/>
    </source>
</evidence>
<dbReference type="GO" id="GO:0016020">
    <property type="term" value="C:membrane"/>
    <property type="evidence" value="ECO:0007669"/>
    <property type="project" value="UniProtKB-SubCell"/>
</dbReference>
<dbReference type="Gene3D" id="1.10.287.950">
    <property type="entry name" value="Methyl-accepting chemotaxis protein"/>
    <property type="match status" value="1"/>
</dbReference>
<evidence type="ECO:0000313" key="7">
    <source>
        <dbReference type="EMBL" id="WBA10477.1"/>
    </source>
</evidence>
<protein>
    <submittedName>
        <fullName evidence="7">Methyl-accepting chemotaxis protein</fullName>
    </submittedName>
</protein>
<dbReference type="GO" id="GO:0004888">
    <property type="term" value="F:transmembrane signaling receptor activity"/>
    <property type="evidence" value="ECO:0007669"/>
    <property type="project" value="InterPro"/>
</dbReference>
<comment type="similarity">
    <text evidence="3">Belongs to the methyl-accepting chemotaxis (MCP) protein family.</text>
</comment>
<comment type="subcellular location">
    <subcellularLocation>
        <location evidence="1">Membrane</location>
    </subcellularLocation>
</comment>
<dbReference type="AlphaFoldDB" id="A0AA47KP95"/>
<dbReference type="SMART" id="SM00283">
    <property type="entry name" value="MA"/>
    <property type="match status" value="1"/>
</dbReference>
<reference evidence="7" key="1">
    <citation type="submission" date="2022-09" db="EMBL/GenBank/DDBJ databases">
        <authorList>
            <person name="Li Z.-J."/>
        </authorList>
    </citation>
    <scope>NUCLEOTIDE SEQUENCE</scope>
    <source>
        <strain evidence="7">TGB11</strain>
        <plasmid evidence="7">unnamed</plasmid>
    </source>
</reference>
<keyword evidence="5" id="KW-1133">Transmembrane helix</keyword>
<dbReference type="GO" id="GO:0007165">
    <property type="term" value="P:signal transduction"/>
    <property type="evidence" value="ECO:0007669"/>
    <property type="project" value="UniProtKB-KW"/>
</dbReference>
<dbReference type="PANTHER" id="PTHR32089:SF120">
    <property type="entry name" value="METHYL-ACCEPTING CHEMOTAXIS PROTEIN TLPQ"/>
    <property type="match status" value="1"/>
</dbReference>
<dbReference type="PROSITE" id="PS50111">
    <property type="entry name" value="CHEMOTAXIS_TRANSDUC_2"/>
    <property type="match status" value="1"/>
</dbReference>
<evidence type="ECO:0000256" key="1">
    <source>
        <dbReference type="ARBA" id="ARBA00004370"/>
    </source>
</evidence>
<organism evidence="7 8">
    <name type="scientific">Salinivibrio kushneri</name>
    <dbReference type="NCBI Taxonomy" id="1908198"/>
    <lineage>
        <taxon>Bacteria</taxon>
        <taxon>Pseudomonadati</taxon>
        <taxon>Pseudomonadota</taxon>
        <taxon>Gammaproteobacteria</taxon>
        <taxon>Vibrionales</taxon>
        <taxon>Vibrionaceae</taxon>
        <taxon>Salinivibrio</taxon>
    </lineage>
</organism>
<keyword evidence="7" id="KW-0614">Plasmid</keyword>
<feature type="transmembrane region" description="Helical" evidence="5">
    <location>
        <begin position="12"/>
        <end position="31"/>
    </location>
</feature>
<dbReference type="PRINTS" id="PR00260">
    <property type="entry name" value="CHEMTRNSDUCR"/>
</dbReference>
<evidence type="ECO:0000256" key="4">
    <source>
        <dbReference type="PROSITE-ProRule" id="PRU00284"/>
    </source>
</evidence>
<evidence type="ECO:0000259" key="6">
    <source>
        <dbReference type="PROSITE" id="PS50111"/>
    </source>
</evidence>
<dbReference type="EMBL" id="CP114589">
    <property type="protein sequence ID" value="WBA10477.1"/>
    <property type="molecule type" value="Genomic_DNA"/>
</dbReference>
<keyword evidence="2 4" id="KW-0807">Transducer</keyword>
<dbReference type="SUPFAM" id="SSF58104">
    <property type="entry name" value="Methyl-accepting chemotaxis protein (MCP) signaling domain"/>
    <property type="match status" value="1"/>
</dbReference>
<feature type="domain" description="Methyl-accepting transducer" evidence="6">
    <location>
        <begin position="86"/>
        <end position="322"/>
    </location>
</feature>
<evidence type="ECO:0000256" key="3">
    <source>
        <dbReference type="ARBA" id="ARBA00029447"/>
    </source>
</evidence>
<dbReference type="InterPro" id="IPR004090">
    <property type="entry name" value="Chemotax_Me-accpt_rcpt"/>
</dbReference>
<gene>
    <name evidence="7" type="ORF">N8M53_14085</name>
</gene>
<evidence type="ECO:0000256" key="5">
    <source>
        <dbReference type="SAM" id="Phobius"/>
    </source>
</evidence>
<dbReference type="InterPro" id="IPR004089">
    <property type="entry name" value="MCPsignal_dom"/>
</dbReference>
<dbReference type="CDD" id="cd11386">
    <property type="entry name" value="MCP_signal"/>
    <property type="match status" value="1"/>
</dbReference>
<keyword evidence="5" id="KW-0472">Membrane</keyword>
<dbReference type="Pfam" id="PF00015">
    <property type="entry name" value="MCPsignal"/>
    <property type="match status" value="1"/>
</dbReference>
<proteinExistence type="inferred from homology"/>
<evidence type="ECO:0000256" key="2">
    <source>
        <dbReference type="ARBA" id="ARBA00023224"/>
    </source>
</evidence>
<keyword evidence="5" id="KW-0812">Transmembrane</keyword>
<name>A0AA47KP95_9GAMM</name>